<dbReference type="InterPro" id="IPR002104">
    <property type="entry name" value="Integrase_catalytic"/>
</dbReference>
<sequence length="331" mass="37518">MDTELKVGVPLGQSLKSLAAYFVITKQSEGKSPKTVSYYHDNLRRFLWYCDQQQFSDDIRLITQWQVKQFLAYVGSAKDRWGLTGTESQTSKLPASQATVRHYYVVLSCFFNWVVAEGFLSESPMAKIKVNKPKPKVITPYSPEEMNHMLAVCDQDFGCGAKFLGSRNRALLLVFLDSGIRLSEMAGMRLDDVNSQTGEFKVTGKGDKQRFCHLGVTARKALWKYLMFRPGVQCTDLWLTEESQPMALRGIQSAIESLKKRAGVKGSGNVHRFRHSFALNFLRADKNVFNLQYLLGHSDLDMVRRYTSALGMQDAIEAHRKSSPADMMKLK</sequence>
<dbReference type="SUPFAM" id="SSF56349">
    <property type="entry name" value="DNA breaking-rejoining enzymes"/>
    <property type="match status" value="1"/>
</dbReference>
<dbReference type="RefSeq" id="WP_076003899.1">
    <property type="nucleotide sequence ID" value="NZ_CP018258.1"/>
</dbReference>
<evidence type="ECO:0000256" key="1">
    <source>
        <dbReference type="ARBA" id="ARBA00008857"/>
    </source>
</evidence>
<dbReference type="EMBL" id="CP018258">
    <property type="protein sequence ID" value="APV44168.1"/>
    <property type="molecule type" value="Genomic_DNA"/>
</dbReference>
<gene>
    <name evidence="7" type="ORF">Dform_00820</name>
</gene>
<evidence type="ECO:0000313" key="7">
    <source>
        <dbReference type="EMBL" id="APV44168.1"/>
    </source>
</evidence>
<evidence type="ECO:0000256" key="3">
    <source>
        <dbReference type="ARBA" id="ARBA00023172"/>
    </source>
</evidence>
<dbReference type="Gene3D" id="1.10.150.130">
    <property type="match status" value="1"/>
</dbReference>
<name>A0A1P8F6U6_9CHLR</name>
<reference evidence="8" key="1">
    <citation type="submission" date="2016-11" db="EMBL/GenBank/DDBJ databases">
        <title>Dehalogenimonas formicexedens sp. nov., a chlorinated alkane respiring bacterium isolated from contaminated groundwater.</title>
        <authorList>
            <person name="Key T.A."/>
            <person name="Bowman K.S."/>
            <person name="Lee I."/>
            <person name="Chun J."/>
            <person name="Albuquerque L."/>
            <person name="da Costa M.S."/>
            <person name="Rainey F.A."/>
            <person name="Moe W.M."/>
        </authorList>
    </citation>
    <scope>NUCLEOTIDE SEQUENCE [LARGE SCALE GENOMIC DNA]</scope>
    <source>
        <strain evidence="8">NSZ-14</strain>
    </source>
</reference>
<dbReference type="KEGG" id="dfo:Dform_00820"/>
<dbReference type="OrthoDB" id="143794at2"/>
<evidence type="ECO:0000259" key="6">
    <source>
        <dbReference type="PROSITE" id="PS51900"/>
    </source>
</evidence>
<evidence type="ECO:0000313" key="8">
    <source>
        <dbReference type="Proteomes" id="UP000185934"/>
    </source>
</evidence>
<dbReference type="Pfam" id="PF00589">
    <property type="entry name" value="Phage_integrase"/>
    <property type="match status" value="1"/>
</dbReference>
<dbReference type="GO" id="GO:0015074">
    <property type="term" value="P:DNA integration"/>
    <property type="evidence" value="ECO:0007669"/>
    <property type="project" value="InterPro"/>
</dbReference>
<organism evidence="7 8">
    <name type="scientific">Dehalogenimonas formicexedens</name>
    <dbReference type="NCBI Taxonomy" id="1839801"/>
    <lineage>
        <taxon>Bacteria</taxon>
        <taxon>Bacillati</taxon>
        <taxon>Chloroflexota</taxon>
        <taxon>Dehalococcoidia</taxon>
        <taxon>Dehalococcoidales</taxon>
        <taxon>Dehalococcoidaceae</taxon>
        <taxon>Dehalogenimonas</taxon>
    </lineage>
</organism>
<dbReference type="InterPro" id="IPR044068">
    <property type="entry name" value="CB"/>
</dbReference>
<dbReference type="GO" id="GO:0003677">
    <property type="term" value="F:DNA binding"/>
    <property type="evidence" value="ECO:0007669"/>
    <property type="project" value="UniProtKB-UniRule"/>
</dbReference>
<dbReference type="PANTHER" id="PTHR30349:SF41">
    <property type="entry name" value="INTEGRASE_RECOMBINASE PROTEIN MJ0367-RELATED"/>
    <property type="match status" value="1"/>
</dbReference>
<dbReference type="InterPro" id="IPR050090">
    <property type="entry name" value="Tyrosine_recombinase_XerCD"/>
</dbReference>
<evidence type="ECO:0000256" key="4">
    <source>
        <dbReference type="PROSITE-ProRule" id="PRU01248"/>
    </source>
</evidence>
<dbReference type="Proteomes" id="UP000185934">
    <property type="component" value="Chromosome"/>
</dbReference>
<dbReference type="PANTHER" id="PTHR30349">
    <property type="entry name" value="PHAGE INTEGRASE-RELATED"/>
    <property type="match status" value="1"/>
</dbReference>
<evidence type="ECO:0000259" key="5">
    <source>
        <dbReference type="PROSITE" id="PS51898"/>
    </source>
</evidence>
<dbReference type="Gene3D" id="1.10.443.10">
    <property type="entry name" value="Intergrase catalytic core"/>
    <property type="match status" value="1"/>
</dbReference>
<proteinExistence type="inferred from homology"/>
<keyword evidence="8" id="KW-1185">Reference proteome</keyword>
<dbReference type="InterPro" id="IPR011010">
    <property type="entry name" value="DNA_brk_join_enz"/>
</dbReference>
<accession>A0A1P8F6U6</accession>
<dbReference type="PROSITE" id="PS51900">
    <property type="entry name" value="CB"/>
    <property type="match status" value="1"/>
</dbReference>
<dbReference type="STRING" id="1839801.Dform_00820"/>
<feature type="domain" description="Tyr recombinase" evidence="5">
    <location>
        <begin position="136"/>
        <end position="320"/>
    </location>
</feature>
<keyword evidence="3" id="KW-0233">DNA recombination</keyword>
<protein>
    <submittedName>
        <fullName evidence="7">Integrase/recombinase XerD</fullName>
    </submittedName>
</protein>
<dbReference type="AlphaFoldDB" id="A0A1P8F6U6"/>
<dbReference type="InterPro" id="IPR010998">
    <property type="entry name" value="Integrase_recombinase_N"/>
</dbReference>
<dbReference type="PROSITE" id="PS51898">
    <property type="entry name" value="TYR_RECOMBINASE"/>
    <property type="match status" value="1"/>
</dbReference>
<dbReference type="InterPro" id="IPR013762">
    <property type="entry name" value="Integrase-like_cat_sf"/>
</dbReference>
<comment type="similarity">
    <text evidence="1">Belongs to the 'phage' integrase family.</text>
</comment>
<dbReference type="GO" id="GO:0006310">
    <property type="term" value="P:DNA recombination"/>
    <property type="evidence" value="ECO:0007669"/>
    <property type="project" value="UniProtKB-KW"/>
</dbReference>
<evidence type="ECO:0000256" key="2">
    <source>
        <dbReference type="ARBA" id="ARBA00023125"/>
    </source>
</evidence>
<keyword evidence="2 4" id="KW-0238">DNA-binding</keyword>
<feature type="domain" description="Core-binding (CB)" evidence="6">
    <location>
        <begin position="13"/>
        <end position="115"/>
    </location>
</feature>